<dbReference type="GO" id="GO:0005524">
    <property type="term" value="F:ATP binding"/>
    <property type="evidence" value="ECO:0007669"/>
    <property type="project" value="UniProtKB-UniRule"/>
</dbReference>
<evidence type="ECO:0000256" key="7">
    <source>
        <dbReference type="ARBA" id="ARBA00022777"/>
    </source>
</evidence>
<dbReference type="UniPathway" id="UPA00053">
    <property type="reaction ID" value="UER00088"/>
</dbReference>
<keyword evidence="11" id="KW-0460">Magnesium</keyword>
<dbReference type="HAMAP" id="MF_00109">
    <property type="entry name" value="Shikimate_kinase"/>
    <property type="match status" value="1"/>
</dbReference>
<proteinExistence type="inferred from homology"/>
<evidence type="ECO:0000313" key="13">
    <source>
        <dbReference type="Proteomes" id="UP000223828"/>
    </source>
</evidence>
<comment type="caution">
    <text evidence="12">The sequence shown here is derived from an EMBL/GenBank/DDBJ whole genome shotgun (WGS) entry which is preliminary data.</text>
</comment>
<feature type="binding site" evidence="11">
    <location>
        <position position="62"/>
    </location>
    <ligand>
        <name>substrate</name>
    </ligand>
</feature>
<organism evidence="12 13">
    <name type="scientific">Staphylococcus edaphicus</name>
    <dbReference type="NCBI Taxonomy" id="1955013"/>
    <lineage>
        <taxon>Bacteria</taxon>
        <taxon>Bacillati</taxon>
        <taxon>Bacillota</taxon>
        <taxon>Bacilli</taxon>
        <taxon>Bacillales</taxon>
        <taxon>Staphylococcaceae</taxon>
        <taxon>Staphylococcus</taxon>
    </lineage>
</organism>
<dbReference type="GO" id="GO:0000287">
    <property type="term" value="F:magnesium ion binding"/>
    <property type="evidence" value="ECO:0007669"/>
    <property type="project" value="UniProtKB-UniRule"/>
</dbReference>
<dbReference type="GO" id="GO:0008652">
    <property type="term" value="P:amino acid biosynthetic process"/>
    <property type="evidence" value="ECO:0007669"/>
    <property type="project" value="UniProtKB-KW"/>
</dbReference>
<dbReference type="OrthoDB" id="9800332at2"/>
<name>A0A2C6WQN5_9STAP</name>
<dbReference type="PANTHER" id="PTHR21087">
    <property type="entry name" value="SHIKIMATE KINASE"/>
    <property type="match status" value="1"/>
</dbReference>
<dbReference type="InterPro" id="IPR027417">
    <property type="entry name" value="P-loop_NTPase"/>
</dbReference>
<evidence type="ECO:0000256" key="5">
    <source>
        <dbReference type="ARBA" id="ARBA00022679"/>
    </source>
</evidence>
<dbReference type="InterPro" id="IPR023000">
    <property type="entry name" value="Shikimate_kinase_CS"/>
</dbReference>
<dbReference type="GO" id="GO:0004765">
    <property type="term" value="F:shikimate kinase activity"/>
    <property type="evidence" value="ECO:0007669"/>
    <property type="project" value="UniProtKB-UniRule"/>
</dbReference>
<feature type="binding site" evidence="11">
    <location>
        <position position="83"/>
    </location>
    <ligand>
        <name>substrate</name>
    </ligand>
</feature>
<dbReference type="GO" id="GO:0009423">
    <property type="term" value="P:chorismate biosynthetic process"/>
    <property type="evidence" value="ECO:0007669"/>
    <property type="project" value="UniProtKB-UniRule"/>
</dbReference>
<dbReference type="CDD" id="cd00464">
    <property type="entry name" value="SK"/>
    <property type="match status" value="1"/>
</dbReference>
<sequence length="171" mass="19528">MNNNKIEPLILIGFMGTGKTTLGKYLAKMNQLSYIDLDEHIATQEKSSIPDIFKAIGESGFRQLEFEYLKKCIQNYDIISTGGGIIEGDQSFEILKKQPKVIWLDCDISIVYNRISHDSNRPNANNKSLFELKSLYSSRFSRYNEIAFIKINSNQSLSVLQSEIMEEIVCE</sequence>
<dbReference type="EC" id="2.7.1.71" evidence="3 11"/>
<keyword evidence="5 11" id="KW-0808">Transferase</keyword>
<comment type="catalytic activity">
    <reaction evidence="10 11">
        <text>shikimate + ATP = 3-phosphoshikimate + ADP + H(+)</text>
        <dbReference type="Rhea" id="RHEA:13121"/>
        <dbReference type="ChEBI" id="CHEBI:15378"/>
        <dbReference type="ChEBI" id="CHEBI:30616"/>
        <dbReference type="ChEBI" id="CHEBI:36208"/>
        <dbReference type="ChEBI" id="CHEBI:145989"/>
        <dbReference type="ChEBI" id="CHEBI:456216"/>
        <dbReference type="EC" id="2.7.1.71"/>
    </reaction>
</comment>
<dbReference type="AlphaFoldDB" id="A0A2C6WQN5"/>
<evidence type="ECO:0000256" key="9">
    <source>
        <dbReference type="ARBA" id="ARBA00023141"/>
    </source>
</evidence>
<evidence type="ECO:0000256" key="4">
    <source>
        <dbReference type="ARBA" id="ARBA00022605"/>
    </source>
</evidence>
<evidence type="ECO:0000256" key="8">
    <source>
        <dbReference type="ARBA" id="ARBA00022840"/>
    </source>
</evidence>
<dbReference type="Pfam" id="PF01202">
    <property type="entry name" value="SKI"/>
    <property type="match status" value="1"/>
</dbReference>
<feature type="binding site" evidence="11">
    <location>
        <position position="20"/>
    </location>
    <ligand>
        <name>Mg(2+)</name>
        <dbReference type="ChEBI" id="CHEBI:18420"/>
    </ligand>
</feature>
<evidence type="ECO:0000256" key="1">
    <source>
        <dbReference type="ARBA" id="ARBA00004842"/>
    </source>
</evidence>
<dbReference type="InterPro" id="IPR000623">
    <property type="entry name" value="Shikimate_kinase/TSH1"/>
</dbReference>
<keyword evidence="11" id="KW-0963">Cytoplasm</keyword>
<comment type="pathway">
    <text evidence="1 11">Metabolic intermediate biosynthesis; chorismate biosynthesis; chorismate from D-erythrose 4-phosphate and phosphoenolpyruvate: step 5/7.</text>
</comment>
<keyword evidence="11" id="KW-0479">Metal-binding</keyword>
<feature type="binding site" evidence="11">
    <location>
        <position position="38"/>
    </location>
    <ligand>
        <name>substrate</name>
    </ligand>
</feature>
<comment type="subcellular location">
    <subcellularLocation>
        <location evidence="11">Cytoplasm</location>
    </subcellularLocation>
</comment>
<dbReference type="GO" id="GO:0009073">
    <property type="term" value="P:aromatic amino acid family biosynthetic process"/>
    <property type="evidence" value="ECO:0007669"/>
    <property type="project" value="UniProtKB-KW"/>
</dbReference>
<comment type="caution">
    <text evidence="11">Lacks conserved residue(s) required for the propagation of feature annotation.</text>
</comment>
<keyword evidence="8 11" id="KW-0067">ATP-binding</keyword>
<comment type="function">
    <text evidence="11">Catalyzes the specific phosphorylation of the 3-hydroxyl group of shikimic acid using ATP as a cosubstrate.</text>
</comment>
<reference evidence="13" key="1">
    <citation type="submission" date="2017-10" db="EMBL/GenBank/DDBJ databases">
        <title>Staphylococcus edaphicus sp. nov., isolated in Antarctica, harbouring mecC gene and genomic islands essential in adaptation to extreme environment.</title>
        <authorList>
            <person name="Pantucek R."/>
            <person name="Sedlacek I."/>
            <person name="Indrakova A."/>
            <person name="Vrbovska V."/>
            <person name="Maslanova I."/>
            <person name="Kovarovic V."/>
            <person name="Svec P."/>
            <person name="Kralova S."/>
            <person name="Kristofova L."/>
            <person name="Keklakova J."/>
            <person name="Petras P."/>
            <person name="Doskar J."/>
        </authorList>
    </citation>
    <scope>NUCLEOTIDE SEQUENCE [LARGE SCALE GENOMIC DNA]</scope>
    <source>
        <strain evidence="13">CCM 5085</strain>
    </source>
</reference>
<evidence type="ECO:0000256" key="11">
    <source>
        <dbReference type="HAMAP-Rule" id="MF_00109"/>
    </source>
</evidence>
<evidence type="ECO:0000256" key="6">
    <source>
        <dbReference type="ARBA" id="ARBA00022741"/>
    </source>
</evidence>
<dbReference type="Proteomes" id="UP000223828">
    <property type="component" value="Unassembled WGS sequence"/>
</dbReference>
<feature type="binding site" evidence="11">
    <location>
        <begin position="16"/>
        <end position="21"/>
    </location>
    <ligand>
        <name>ATP</name>
        <dbReference type="ChEBI" id="CHEBI:30616"/>
    </ligand>
</feature>
<dbReference type="EMBL" id="MRZN01000008">
    <property type="protein sequence ID" value="PHK49767.1"/>
    <property type="molecule type" value="Genomic_DNA"/>
</dbReference>
<evidence type="ECO:0000313" key="12">
    <source>
        <dbReference type="EMBL" id="PHK49767.1"/>
    </source>
</evidence>
<evidence type="ECO:0000256" key="2">
    <source>
        <dbReference type="ARBA" id="ARBA00006997"/>
    </source>
</evidence>
<accession>A0A2C6WQN5</accession>
<dbReference type="GO" id="GO:0005829">
    <property type="term" value="C:cytosol"/>
    <property type="evidence" value="ECO:0007669"/>
    <property type="project" value="TreeGrafter"/>
</dbReference>
<dbReference type="SUPFAM" id="SSF52540">
    <property type="entry name" value="P-loop containing nucleoside triphosphate hydrolases"/>
    <property type="match status" value="1"/>
</dbReference>
<protein>
    <recommendedName>
        <fullName evidence="3 11">Shikimate kinase</fullName>
        <shortName evidence="11">SK</shortName>
        <ecNumber evidence="3 11">2.7.1.71</ecNumber>
    </recommendedName>
</protein>
<comment type="subunit">
    <text evidence="11">Monomer.</text>
</comment>
<evidence type="ECO:0000256" key="3">
    <source>
        <dbReference type="ARBA" id="ARBA00012154"/>
    </source>
</evidence>
<keyword evidence="9 11" id="KW-0057">Aromatic amino acid biosynthesis</keyword>
<dbReference type="PROSITE" id="PS01128">
    <property type="entry name" value="SHIKIMATE_KINASE"/>
    <property type="match status" value="1"/>
</dbReference>
<keyword evidence="7 11" id="KW-0418">Kinase</keyword>
<dbReference type="PANTHER" id="PTHR21087:SF16">
    <property type="entry name" value="SHIKIMATE KINASE 1, CHLOROPLASTIC"/>
    <property type="match status" value="1"/>
</dbReference>
<dbReference type="Gene3D" id="3.40.50.300">
    <property type="entry name" value="P-loop containing nucleotide triphosphate hydrolases"/>
    <property type="match status" value="1"/>
</dbReference>
<feature type="binding site" evidence="11">
    <location>
        <position position="139"/>
    </location>
    <ligand>
        <name>substrate</name>
    </ligand>
</feature>
<keyword evidence="4 11" id="KW-0028">Amino-acid biosynthesis</keyword>
<keyword evidence="6 11" id="KW-0547">Nucleotide-binding</keyword>
<gene>
    <name evidence="11" type="primary">aroK</name>
    <name evidence="12" type="ORF">BTJ66_06750</name>
</gene>
<dbReference type="InterPro" id="IPR031322">
    <property type="entry name" value="Shikimate/glucono_kinase"/>
</dbReference>
<dbReference type="PRINTS" id="PR01100">
    <property type="entry name" value="SHIKIMTKNASE"/>
</dbReference>
<comment type="cofactor">
    <cofactor evidence="11">
        <name>Mg(2+)</name>
        <dbReference type="ChEBI" id="CHEBI:18420"/>
    </cofactor>
    <text evidence="11">Binds 1 Mg(2+) ion per subunit.</text>
</comment>
<comment type="similarity">
    <text evidence="2 11">Belongs to the shikimate kinase family.</text>
</comment>
<feature type="binding site" evidence="11">
    <location>
        <position position="121"/>
    </location>
    <ligand>
        <name>ATP</name>
        <dbReference type="ChEBI" id="CHEBI:30616"/>
    </ligand>
</feature>
<evidence type="ECO:0000256" key="10">
    <source>
        <dbReference type="ARBA" id="ARBA00048567"/>
    </source>
</evidence>